<keyword evidence="6" id="KW-0934">Plastid</keyword>
<dbReference type="AlphaFoldDB" id="A0A3G3LL75"/>
<sequence length="54" mass="6224">MAVPKKKTSKSKRNSRRSSWNKKVLKKFTFAISLGKSLVNNKKSNFVFESSLDF</sequence>
<accession>A0A3G3LL75</accession>
<dbReference type="Gene3D" id="1.20.5.640">
    <property type="entry name" value="Single helix bin"/>
    <property type="match status" value="1"/>
</dbReference>
<feature type="region of interest" description="Disordered" evidence="5">
    <location>
        <begin position="1"/>
        <end position="20"/>
    </location>
</feature>
<comment type="similarity">
    <text evidence="1 4">Belongs to the bacterial ribosomal protein bL32 family.</text>
</comment>
<dbReference type="Pfam" id="PF01783">
    <property type="entry name" value="Ribosomal_L32p"/>
    <property type="match status" value="1"/>
</dbReference>
<dbReference type="InterPro" id="IPR002677">
    <property type="entry name" value="Ribosomal_bL32"/>
</dbReference>
<dbReference type="NCBIfam" id="TIGR01031">
    <property type="entry name" value="rpmF_bact"/>
    <property type="match status" value="1"/>
</dbReference>
<evidence type="ECO:0000256" key="5">
    <source>
        <dbReference type="SAM" id="MobiDB-lite"/>
    </source>
</evidence>
<geneLocation type="chloroplast" evidence="6"/>
<protein>
    <recommendedName>
        <fullName evidence="4">Large ribosomal subunit protein bL32c</fullName>
    </recommendedName>
</protein>
<dbReference type="GO" id="GO:0006412">
    <property type="term" value="P:translation"/>
    <property type="evidence" value="ECO:0007669"/>
    <property type="project" value="UniProtKB-UniRule"/>
</dbReference>
<dbReference type="SUPFAM" id="SSF57829">
    <property type="entry name" value="Zn-binding ribosomal proteins"/>
    <property type="match status" value="1"/>
</dbReference>
<keyword evidence="2 4" id="KW-0689">Ribosomal protein</keyword>
<evidence type="ECO:0000256" key="3">
    <source>
        <dbReference type="ARBA" id="ARBA00023274"/>
    </source>
</evidence>
<keyword evidence="6" id="KW-0150">Chloroplast</keyword>
<dbReference type="HAMAP" id="MF_00340">
    <property type="entry name" value="Ribosomal_bL32"/>
    <property type="match status" value="1"/>
</dbReference>
<evidence type="ECO:0000256" key="1">
    <source>
        <dbReference type="ARBA" id="ARBA00008560"/>
    </source>
</evidence>
<evidence type="ECO:0000256" key="4">
    <source>
        <dbReference type="HAMAP-Rule" id="MF_00340"/>
    </source>
</evidence>
<dbReference type="GO" id="GO:0003735">
    <property type="term" value="F:structural constituent of ribosome"/>
    <property type="evidence" value="ECO:0007669"/>
    <property type="project" value="InterPro"/>
</dbReference>
<evidence type="ECO:0000256" key="2">
    <source>
        <dbReference type="ARBA" id="ARBA00022980"/>
    </source>
</evidence>
<proteinExistence type="inferred from homology"/>
<organism evidence="6">
    <name type="scientific">Lepocinclis tripteris</name>
    <dbReference type="NCBI Taxonomy" id="135494"/>
    <lineage>
        <taxon>Eukaryota</taxon>
        <taxon>Discoba</taxon>
        <taxon>Euglenozoa</taxon>
        <taxon>Euglenida</taxon>
        <taxon>Spirocuta</taxon>
        <taxon>Euglenophyceae</taxon>
        <taxon>Euglenales</taxon>
        <taxon>Phacaceae</taxon>
        <taxon>Lepocinclis</taxon>
    </lineage>
</organism>
<evidence type="ECO:0000313" key="6">
    <source>
        <dbReference type="EMBL" id="AYQ93457.1"/>
    </source>
</evidence>
<keyword evidence="3 4" id="KW-0687">Ribonucleoprotein</keyword>
<dbReference type="GO" id="GO:0009507">
    <property type="term" value="C:chloroplast"/>
    <property type="evidence" value="ECO:0007669"/>
    <property type="project" value="UniProtKB-SubCell"/>
</dbReference>
<dbReference type="InterPro" id="IPR011332">
    <property type="entry name" value="Ribosomal_zn-bd"/>
</dbReference>
<dbReference type="GO" id="GO:0015934">
    <property type="term" value="C:large ribosomal subunit"/>
    <property type="evidence" value="ECO:0007669"/>
    <property type="project" value="InterPro"/>
</dbReference>
<name>A0A3G3LL75_9EUGL</name>
<reference evidence="6" key="1">
    <citation type="journal article" date="2018" name="Sci. Rep.">
        <title>Dynamic evolution of inverted repeats in Euglenophyta plastid genomes.</title>
        <authorList>
            <person name="Karnkowska A."/>
            <person name="Bennett M.S."/>
            <person name="Triemer R.E."/>
        </authorList>
    </citation>
    <scope>NUCLEOTIDE SEQUENCE</scope>
</reference>
<dbReference type="EMBL" id="MH898669">
    <property type="protein sequence ID" value="AYQ93457.1"/>
    <property type="molecule type" value="Genomic_DNA"/>
</dbReference>
<gene>
    <name evidence="4" type="primary">rpl32</name>
</gene>
<comment type="subcellular location">
    <subcellularLocation>
        <location evidence="4">Plastid</location>
        <location evidence="4">Chloroplast</location>
    </subcellularLocation>
</comment>